<dbReference type="InterPro" id="IPR050386">
    <property type="entry name" value="Glycosyl_hydrolase_5"/>
</dbReference>
<dbReference type="GO" id="GO:0009986">
    <property type="term" value="C:cell surface"/>
    <property type="evidence" value="ECO:0007669"/>
    <property type="project" value="TreeGrafter"/>
</dbReference>
<protein>
    <submittedName>
        <fullName evidence="5">Endoglucanase C307</fullName>
    </submittedName>
</protein>
<dbReference type="PANTHER" id="PTHR31297:SF13">
    <property type="entry name" value="PUTATIVE-RELATED"/>
    <property type="match status" value="1"/>
</dbReference>
<reference evidence="6" key="1">
    <citation type="submission" date="2016-06" db="EMBL/GenBank/DDBJ databases">
        <title>Whole genome sequencing of Thermus brockianus strain GE-1.</title>
        <authorList>
            <person name="Schaefers C."/>
            <person name="Blank S."/>
            <person name="Wiebusch S."/>
            <person name="Elleuche S."/>
            <person name="Antranikian G."/>
        </authorList>
    </citation>
    <scope>NUCLEOTIDE SEQUENCE [LARGE SCALE GENOMIC DNA]</scope>
    <source>
        <strain evidence="6">GE-1</strain>
        <plasmid evidence="6">ptb1</plasmid>
    </source>
</reference>
<gene>
    <name evidence="5" type="ORF">A0O31_02347</name>
</gene>
<proteinExistence type="inferred from homology"/>
<dbReference type="AlphaFoldDB" id="A0A1J0LWE8"/>
<dbReference type="Gene3D" id="3.20.20.80">
    <property type="entry name" value="Glycosidases"/>
    <property type="match status" value="1"/>
</dbReference>
<dbReference type="Pfam" id="PF00150">
    <property type="entry name" value="Cellulase"/>
    <property type="match status" value="1"/>
</dbReference>
<keyword evidence="2 3" id="KW-0326">Glycosidase</keyword>
<evidence type="ECO:0000256" key="1">
    <source>
        <dbReference type="ARBA" id="ARBA00022801"/>
    </source>
</evidence>
<evidence type="ECO:0000259" key="4">
    <source>
        <dbReference type="Pfam" id="PF00150"/>
    </source>
</evidence>
<dbReference type="SUPFAM" id="SSF51445">
    <property type="entry name" value="(Trans)glycosidases"/>
    <property type="match status" value="1"/>
</dbReference>
<evidence type="ECO:0000256" key="3">
    <source>
        <dbReference type="RuleBase" id="RU361153"/>
    </source>
</evidence>
<dbReference type="InterPro" id="IPR001547">
    <property type="entry name" value="Glyco_hydro_5"/>
</dbReference>
<sequence length="469" mass="54123">MDWLGVRGGQIVNVDDGKAVYLRGLAIGGWLNTENFINGYSGNESSWLKALREELGQDVAEAFTQAIRDHFFTEEDVAYIRSLGATAIRLPFHWRYTLGENLSYIDRAIAWAKQQGLYVILDFHAAPGWQNPGWHSDNPYGVALFWHEPHYQEQLIIMWQVLADRYRDEPTVAGYDLLNEPYAPENETVVAFFGRLISAVREVDRRHILFIEGNRYAQDFAGFERLLEQDDQIVFSSHNYMAPTHLGGRFPGWLEVEGRRTWIDPAWVESYYLERNRWFLERNLPCYVGEFGALYDAPYETPSLGDLARLAALDVQMSVFNRYGTHWTLWTYKDLGTQGVRVLDPSSRYSRYLAPFLTIKRRLGVDEWTARSKGPVANGIRNLIMQIEAEIIEHFRDYAFPTRSLEEVLLLSTLYGHVANALNPYFARAFAGLSAAEVYEVVKEGVRFEHTKERRVLAEVLRKRLTNLS</sequence>
<comment type="similarity">
    <text evidence="3">Belongs to the glycosyl hydrolase 5 (cellulase A) family.</text>
</comment>
<keyword evidence="5" id="KW-0614">Plasmid</keyword>
<dbReference type="GO" id="GO:0005576">
    <property type="term" value="C:extracellular region"/>
    <property type="evidence" value="ECO:0007669"/>
    <property type="project" value="TreeGrafter"/>
</dbReference>
<keyword evidence="1 3" id="KW-0378">Hydrolase</keyword>
<evidence type="ECO:0000313" key="6">
    <source>
        <dbReference type="Proteomes" id="UP000182993"/>
    </source>
</evidence>
<dbReference type="EMBL" id="CP016313">
    <property type="protein sequence ID" value="APD10372.1"/>
    <property type="molecule type" value="Genomic_DNA"/>
</dbReference>
<accession>A0A1J0LWE8</accession>
<dbReference type="GO" id="GO:0009251">
    <property type="term" value="P:glucan catabolic process"/>
    <property type="evidence" value="ECO:0007669"/>
    <property type="project" value="TreeGrafter"/>
</dbReference>
<evidence type="ECO:0000256" key="2">
    <source>
        <dbReference type="ARBA" id="ARBA00023295"/>
    </source>
</evidence>
<dbReference type="InterPro" id="IPR017853">
    <property type="entry name" value="GH"/>
</dbReference>
<feature type="domain" description="Glycoside hydrolase family 5" evidence="4">
    <location>
        <begin position="73"/>
        <end position="334"/>
    </location>
</feature>
<name>A0A1J0LWE8_THEBO</name>
<dbReference type="PANTHER" id="PTHR31297">
    <property type="entry name" value="GLUCAN ENDO-1,6-BETA-GLUCOSIDASE B"/>
    <property type="match status" value="1"/>
</dbReference>
<geneLocation type="plasmid" evidence="6">
    <name>ptb1</name>
</geneLocation>
<dbReference type="KEGG" id="tbc:A0O31_02347"/>
<dbReference type="Proteomes" id="UP000182993">
    <property type="component" value="Plasmid pTB1"/>
</dbReference>
<organism evidence="5 6">
    <name type="scientific">Thermus brockianus</name>
    <dbReference type="NCBI Taxonomy" id="56956"/>
    <lineage>
        <taxon>Bacteria</taxon>
        <taxon>Thermotogati</taxon>
        <taxon>Deinococcota</taxon>
        <taxon>Deinococci</taxon>
        <taxon>Thermales</taxon>
        <taxon>Thermaceae</taxon>
        <taxon>Thermus</taxon>
    </lineage>
</organism>
<dbReference type="GO" id="GO:0008422">
    <property type="term" value="F:beta-glucosidase activity"/>
    <property type="evidence" value="ECO:0007669"/>
    <property type="project" value="TreeGrafter"/>
</dbReference>
<dbReference type="OrthoDB" id="9800475at2"/>
<evidence type="ECO:0000313" key="5">
    <source>
        <dbReference type="EMBL" id="APD10372.1"/>
    </source>
</evidence>